<reference evidence="1 2" key="1">
    <citation type="journal article" date="2019" name="Int. J. Syst. Evol. Microbiol.">
        <title>The Global Catalogue of Microorganisms (GCM) 10K type strain sequencing project: providing services to taxonomists for standard genome sequencing and annotation.</title>
        <authorList>
            <consortium name="The Broad Institute Genomics Platform"/>
            <consortium name="The Broad Institute Genome Sequencing Center for Infectious Disease"/>
            <person name="Wu L."/>
            <person name="Ma J."/>
        </authorList>
    </citation>
    <scope>NUCLEOTIDE SEQUENCE [LARGE SCALE GENOMIC DNA]</scope>
    <source>
        <strain evidence="1 2">DT85</strain>
    </source>
</reference>
<name>A0ABD5ZRC3_9EURY</name>
<gene>
    <name evidence="1" type="ORF">ACFQJ4_10765</name>
</gene>
<dbReference type="AlphaFoldDB" id="A0ABD5ZRC3"/>
<keyword evidence="2" id="KW-1185">Reference proteome</keyword>
<proteinExistence type="predicted"/>
<evidence type="ECO:0000313" key="1">
    <source>
        <dbReference type="EMBL" id="MFC7235797.1"/>
    </source>
</evidence>
<protein>
    <submittedName>
        <fullName evidence="1">Uncharacterized protein</fullName>
    </submittedName>
</protein>
<comment type="caution">
    <text evidence="1">The sequence shown here is derived from an EMBL/GenBank/DDBJ whole genome shotgun (WGS) entry which is preliminary data.</text>
</comment>
<organism evidence="1 2">
    <name type="scientific">Halosegnis marinus</name>
    <dbReference type="NCBI Taxonomy" id="3034023"/>
    <lineage>
        <taxon>Archaea</taxon>
        <taxon>Methanobacteriati</taxon>
        <taxon>Methanobacteriota</taxon>
        <taxon>Stenosarchaea group</taxon>
        <taxon>Halobacteria</taxon>
        <taxon>Halobacteriales</taxon>
        <taxon>Natronomonadaceae</taxon>
        <taxon>Halosegnis</taxon>
    </lineage>
</organism>
<dbReference type="RefSeq" id="WP_276233938.1">
    <property type="nucleotide sequence ID" value="NZ_CP119802.1"/>
</dbReference>
<dbReference type="EMBL" id="JBHTAP010000001">
    <property type="protein sequence ID" value="MFC7235797.1"/>
    <property type="molecule type" value="Genomic_DNA"/>
</dbReference>
<dbReference type="GeneID" id="79267495"/>
<evidence type="ECO:0000313" key="2">
    <source>
        <dbReference type="Proteomes" id="UP001596398"/>
    </source>
</evidence>
<sequence length="69" mass="7862">MTVPEPNRDDLFDADREVTPRPHDRLVAALMADEVLGCDERTAERFVEEHGTEVAEREIRGAWTATGFY</sequence>
<accession>A0ABD5ZRC3</accession>
<dbReference type="Proteomes" id="UP001596398">
    <property type="component" value="Unassembled WGS sequence"/>
</dbReference>